<dbReference type="AlphaFoldDB" id="A0A5R9RPM8"/>
<organism evidence="2 3">
    <name type="scientific">Pseudomonas nicosulfuronedens</name>
    <dbReference type="NCBI Taxonomy" id="2571105"/>
    <lineage>
        <taxon>Bacteria</taxon>
        <taxon>Pseudomonadati</taxon>
        <taxon>Pseudomonadota</taxon>
        <taxon>Gammaproteobacteria</taxon>
        <taxon>Pseudomonadales</taxon>
        <taxon>Pseudomonadaceae</taxon>
        <taxon>Pseudomonas</taxon>
    </lineage>
</organism>
<gene>
    <name evidence="2" type="ORF">FAS41_11610</name>
</gene>
<proteinExistence type="predicted"/>
<dbReference type="OrthoDB" id="7013325at2"/>
<comment type="caution">
    <text evidence="2">The sequence shown here is derived from an EMBL/GenBank/DDBJ whole genome shotgun (WGS) entry which is preliminary data.</text>
</comment>
<reference evidence="2 3" key="1">
    <citation type="submission" date="2019-04" db="EMBL/GenBank/DDBJ databases">
        <authorList>
            <person name="Li M."/>
        </authorList>
    </citation>
    <scope>NUCLEOTIDE SEQUENCE [LARGE SCALE GENOMIC DNA]</scope>
    <source>
        <strain evidence="2 3">LAM1902</strain>
    </source>
</reference>
<protein>
    <submittedName>
        <fullName evidence="2">Uncharacterized protein</fullName>
    </submittedName>
</protein>
<evidence type="ECO:0000313" key="3">
    <source>
        <dbReference type="Proteomes" id="UP000306635"/>
    </source>
</evidence>
<dbReference type="EMBL" id="SWDV01000011">
    <property type="protein sequence ID" value="TLX78665.1"/>
    <property type="molecule type" value="Genomic_DNA"/>
</dbReference>
<accession>A0A5R9RPM8</accession>
<feature type="region of interest" description="Disordered" evidence="1">
    <location>
        <begin position="73"/>
        <end position="97"/>
    </location>
</feature>
<name>A0A5R9RPM8_9PSED</name>
<sequence>MIELNKAILDCMRELRRRLREEQALDIQYQQSDAIERMLRACADSARDETRQLGERLSELSGVKLPRVVQEPSFLPMQGGGDQQYSGPLRGGARAPR</sequence>
<dbReference type="Proteomes" id="UP000306635">
    <property type="component" value="Unassembled WGS sequence"/>
</dbReference>
<evidence type="ECO:0000313" key="2">
    <source>
        <dbReference type="EMBL" id="TLX78665.1"/>
    </source>
</evidence>
<keyword evidence="3" id="KW-1185">Reference proteome</keyword>
<evidence type="ECO:0000256" key="1">
    <source>
        <dbReference type="SAM" id="MobiDB-lite"/>
    </source>
</evidence>